<feature type="binding site" evidence="2">
    <location>
        <position position="8"/>
    </location>
    <ligand>
        <name>Zn(2+)</name>
        <dbReference type="ChEBI" id="CHEBI:29105"/>
        <label>1</label>
    </ligand>
</feature>
<dbReference type="SUPFAM" id="SSF63992">
    <property type="entry name" value="Dipeptide transport protein"/>
    <property type="match status" value="1"/>
</dbReference>
<dbReference type="Pfam" id="PF04951">
    <property type="entry name" value="Peptidase_M55"/>
    <property type="match status" value="2"/>
</dbReference>
<feature type="binding site" evidence="2">
    <location>
        <position position="8"/>
    </location>
    <ligand>
        <name>Zn(2+)</name>
        <dbReference type="ChEBI" id="CHEBI:29105"/>
        <label>2</label>
    </ligand>
</feature>
<dbReference type="InterPro" id="IPR027476">
    <property type="entry name" value="DppA_N"/>
</dbReference>
<dbReference type="InterPro" id="IPR036177">
    <property type="entry name" value="Peptidase_M55_sf"/>
</dbReference>
<organism evidence="4 5">
    <name type="scientific">Alcaligenes xylosoxydans xylosoxydans</name>
    <name type="common">Achromobacter xylosoxidans</name>
    <dbReference type="NCBI Taxonomy" id="85698"/>
    <lineage>
        <taxon>Bacteria</taxon>
        <taxon>Pseudomonadati</taxon>
        <taxon>Pseudomonadota</taxon>
        <taxon>Betaproteobacteria</taxon>
        <taxon>Burkholderiales</taxon>
        <taxon>Alcaligenaceae</taxon>
        <taxon>Achromobacter</taxon>
    </lineage>
</organism>
<name>A0A0X8NYH9_ALCXX</name>
<evidence type="ECO:0000256" key="3">
    <source>
        <dbReference type="SAM" id="MobiDB-lite"/>
    </source>
</evidence>
<feature type="binding site" evidence="2">
    <location>
        <position position="104"/>
    </location>
    <ligand>
        <name>Zn(2+)</name>
        <dbReference type="ChEBI" id="CHEBI:29105"/>
        <label>2</label>
    </ligand>
</feature>
<dbReference type="CDD" id="cd08663">
    <property type="entry name" value="DAP_dppA_1"/>
    <property type="match status" value="1"/>
</dbReference>
<reference evidence="5" key="1">
    <citation type="submission" date="2015-12" db="EMBL/GenBank/DDBJ databases">
        <title>FDA dAtabase for Regulatory Grade micrObial Sequences (FDA-ARGOS): Supporting development and validation of Infectious Disease Dx tests.</title>
        <authorList>
            <person name="Case J."/>
            <person name="Tallon L."/>
            <person name="Sadzewicz L."/>
            <person name="Sengamalay N."/>
            <person name="Ott S."/>
            <person name="Godinez A."/>
            <person name="Nagaraj S."/>
            <person name="Nadendla S."/>
            <person name="Sichtig H."/>
        </authorList>
    </citation>
    <scope>NUCLEOTIDE SEQUENCE [LARGE SCALE GENOMIC DNA]</scope>
    <source>
        <strain evidence="5">FDAARGOS_147</strain>
    </source>
</reference>
<feature type="binding site" evidence="2">
    <location>
        <position position="134"/>
    </location>
    <ligand>
        <name>Zn(2+)</name>
        <dbReference type="ChEBI" id="CHEBI:29105"/>
        <label>2</label>
    </ligand>
</feature>
<keyword evidence="4" id="KW-0378">Hydrolase</keyword>
<accession>A0A0X8NYH9</accession>
<proteinExistence type="predicted"/>
<dbReference type="AlphaFoldDB" id="A0A0X8NYH9"/>
<dbReference type="GO" id="GO:0046872">
    <property type="term" value="F:metal ion binding"/>
    <property type="evidence" value="ECO:0007669"/>
    <property type="project" value="UniProtKB-KW"/>
</dbReference>
<feature type="active site" description="Nucleophile" evidence="1">
    <location>
        <position position="115"/>
    </location>
</feature>
<dbReference type="Proteomes" id="UP000060602">
    <property type="component" value="Chromosome"/>
</dbReference>
<dbReference type="EMBL" id="CP014060">
    <property type="protein sequence ID" value="AMG36641.1"/>
    <property type="molecule type" value="Genomic_DNA"/>
</dbReference>
<keyword evidence="4" id="KW-0645">Protease</keyword>
<evidence type="ECO:0000256" key="1">
    <source>
        <dbReference type="PIRSR" id="PIRSR015853-1"/>
    </source>
</evidence>
<protein>
    <submittedName>
        <fullName evidence="4">Aminopeptidase</fullName>
    </submittedName>
</protein>
<dbReference type="InterPro" id="IPR007035">
    <property type="entry name" value="Peptidase_M55"/>
</dbReference>
<evidence type="ECO:0000313" key="4">
    <source>
        <dbReference type="EMBL" id="AMG36641.1"/>
    </source>
</evidence>
<keyword evidence="4" id="KW-0031">Aminopeptidase</keyword>
<feature type="region of interest" description="Disordered" evidence="3">
    <location>
        <begin position="207"/>
        <end position="238"/>
    </location>
</feature>
<feature type="binding site" evidence="2">
    <location>
        <position position="60"/>
    </location>
    <ligand>
        <name>Zn(2+)</name>
        <dbReference type="ChEBI" id="CHEBI:29105"/>
        <label>2</label>
    </ligand>
</feature>
<sequence length="300" mass="31513">MKILISTDIEGVAGVFHAEQVRAGNGEYERARAWMTAEANAAVQGAIAGGAEEILVNDSHGGFRNLLPDGLDERARLVLGKPRYLGMMGGLEEGCDAVFMIGYHSRSQGRGILAHTINSFAFSRVFINGMELGEAGLYGALAGEVGVPVILATGDDVFIAETTDLFPGAQWVQTKVAHGQGSGVTLSPAASRRAITAAAETAVRNLKETAPTPRPPSGLAAPQGGVSTSGRPSGGKAVPFRIPAPIECRLQTQSAALADLFCMWPTLERVDGVTLRFTTDSMQAAVRTLNSLAAMSFMLR</sequence>
<keyword evidence="2" id="KW-0862">Zinc</keyword>
<dbReference type="Gene3D" id="3.40.50.10780">
    <property type="entry name" value="Dipeptide transport protein"/>
    <property type="match status" value="1"/>
</dbReference>
<dbReference type="GO" id="GO:0004177">
    <property type="term" value="F:aminopeptidase activity"/>
    <property type="evidence" value="ECO:0007669"/>
    <property type="project" value="UniProtKB-KW"/>
</dbReference>
<feature type="binding site" evidence="2">
    <location>
        <position position="10"/>
    </location>
    <ligand>
        <name>Zn(2+)</name>
        <dbReference type="ChEBI" id="CHEBI:29105"/>
        <label>1</label>
    </ligand>
</feature>
<evidence type="ECO:0000256" key="2">
    <source>
        <dbReference type="PIRSR" id="PIRSR015853-2"/>
    </source>
</evidence>
<dbReference type="PIRSF" id="PIRSF015853">
    <property type="entry name" value="Pep_DppA"/>
    <property type="match status" value="1"/>
</dbReference>
<dbReference type="RefSeq" id="WP_061072144.1">
    <property type="nucleotide sequence ID" value="NZ_CP014060.2"/>
</dbReference>
<dbReference type="Gene3D" id="3.30.1360.130">
    <property type="entry name" value="Dipeptide transport protein"/>
    <property type="match status" value="1"/>
</dbReference>
<evidence type="ECO:0000313" key="5">
    <source>
        <dbReference type="Proteomes" id="UP000060602"/>
    </source>
</evidence>
<gene>
    <name evidence="4" type="ORF">AL504_11765</name>
</gene>
<keyword evidence="2" id="KW-0479">Metal-binding</keyword>